<keyword evidence="2" id="KW-1185">Reference proteome</keyword>
<protein>
    <submittedName>
        <fullName evidence="1">Uncharacterized protein</fullName>
    </submittedName>
</protein>
<proteinExistence type="predicted"/>
<organism evidence="1 2">
    <name type="scientific">Paramecium octaurelia</name>
    <dbReference type="NCBI Taxonomy" id="43137"/>
    <lineage>
        <taxon>Eukaryota</taxon>
        <taxon>Sar</taxon>
        <taxon>Alveolata</taxon>
        <taxon>Ciliophora</taxon>
        <taxon>Intramacronucleata</taxon>
        <taxon>Oligohymenophorea</taxon>
        <taxon>Peniculida</taxon>
        <taxon>Parameciidae</taxon>
        <taxon>Paramecium</taxon>
    </lineage>
</organism>
<dbReference type="EMBL" id="CAJJDP010000134">
    <property type="protein sequence ID" value="CAD8204799.1"/>
    <property type="molecule type" value="Genomic_DNA"/>
</dbReference>
<comment type="caution">
    <text evidence="1">The sequence shown here is derived from an EMBL/GenBank/DDBJ whole genome shotgun (WGS) entry which is preliminary data.</text>
</comment>
<evidence type="ECO:0000313" key="1">
    <source>
        <dbReference type="EMBL" id="CAD8204799.1"/>
    </source>
</evidence>
<gene>
    <name evidence="1" type="ORF">POCTA_138.1.T1330185</name>
</gene>
<sequence length="254" mass="30399">MFKVMVYEIQYLLGVHLINNQIIEYKLNLEQLSILNVVDLNENEIIRPITYQINQDYFSIAVRHDMKTFIILFSIQKTSLKLINTIQIGRDSFFFHEQYLIYYDKEDILIMFNMANFEIQIENVHLFKSHKQSFNFNIVPINSNESSISLQFTLRHYNKCYQLQKKTNNASLYYSFHNKTKIYPTNYFYGPIDTLKLLENDKFQIEGPLVVSKVSLDAEEGKIYTMNLNTIFRLSISEFYTQYFKIILFYYSIN</sequence>
<dbReference type="Proteomes" id="UP000683925">
    <property type="component" value="Unassembled WGS sequence"/>
</dbReference>
<reference evidence="1" key="1">
    <citation type="submission" date="2021-01" db="EMBL/GenBank/DDBJ databases">
        <authorList>
            <consortium name="Genoscope - CEA"/>
            <person name="William W."/>
        </authorList>
    </citation>
    <scope>NUCLEOTIDE SEQUENCE</scope>
</reference>
<name>A0A8S1XU01_PAROT</name>
<dbReference type="AlphaFoldDB" id="A0A8S1XU01"/>
<evidence type="ECO:0000313" key="2">
    <source>
        <dbReference type="Proteomes" id="UP000683925"/>
    </source>
</evidence>
<accession>A0A8S1XU01</accession>